<organism evidence="2">
    <name type="scientific">marine metagenome</name>
    <dbReference type="NCBI Taxonomy" id="408172"/>
    <lineage>
        <taxon>unclassified sequences</taxon>
        <taxon>metagenomes</taxon>
        <taxon>ecological metagenomes</taxon>
    </lineage>
</organism>
<gene>
    <name evidence="2" type="ORF">METZ01_LOCUS175394</name>
</gene>
<evidence type="ECO:0000313" key="2">
    <source>
        <dbReference type="EMBL" id="SVB22540.1"/>
    </source>
</evidence>
<proteinExistence type="predicted"/>
<evidence type="ECO:0000256" key="1">
    <source>
        <dbReference type="SAM" id="MobiDB-lite"/>
    </source>
</evidence>
<accession>A0A382C906</accession>
<sequence length="37" mass="4510">DLLQPHGDQVEPEEEHLRRRRRPQVADPRLPRRMGRL</sequence>
<feature type="non-terminal residue" evidence="2">
    <location>
        <position position="37"/>
    </location>
</feature>
<dbReference type="EMBL" id="UINC01033365">
    <property type="protein sequence ID" value="SVB22540.1"/>
    <property type="molecule type" value="Genomic_DNA"/>
</dbReference>
<dbReference type="AlphaFoldDB" id="A0A382C906"/>
<protein>
    <submittedName>
        <fullName evidence="2">Uncharacterized protein</fullName>
    </submittedName>
</protein>
<reference evidence="2" key="1">
    <citation type="submission" date="2018-05" db="EMBL/GenBank/DDBJ databases">
        <authorList>
            <person name="Lanie J.A."/>
            <person name="Ng W.-L."/>
            <person name="Kazmierczak K.M."/>
            <person name="Andrzejewski T.M."/>
            <person name="Davidsen T.M."/>
            <person name="Wayne K.J."/>
            <person name="Tettelin H."/>
            <person name="Glass J.I."/>
            <person name="Rusch D."/>
            <person name="Podicherti R."/>
            <person name="Tsui H.-C.T."/>
            <person name="Winkler M.E."/>
        </authorList>
    </citation>
    <scope>NUCLEOTIDE SEQUENCE</scope>
</reference>
<feature type="non-terminal residue" evidence="2">
    <location>
        <position position="1"/>
    </location>
</feature>
<feature type="region of interest" description="Disordered" evidence="1">
    <location>
        <begin position="1"/>
        <end position="37"/>
    </location>
</feature>
<name>A0A382C906_9ZZZZ</name>